<dbReference type="InterPro" id="IPR037185">
    <property type="entry name" value="EmrE-like"/>
</dbReference>
<dbReference type="InterPro" id="IPR003844">
    <property type="entry name" value="UPF0060"/>
</dbReference>
<dbReference type="SUPFAM" id="SSF103481">
    <property type="entry name" value="Multidrug resistance efflux transporter EmrE"/>
    <property type="match status" value="1"/>
</dbReference>
<dbReference type="HAMAP" id="MF_00010">
    <property type="entry name" value="UPF0060"/>
    <property type="match status" value="1"/>
</dbReference>
<feature type="transmembrane region" description="Helical" evidence="5">
    <location>
        <begin position="119"/>
        <end position="137"/>
    </location>
</feature>
<name>A0A1Z5K7F8_FISSO</name>
<dbReference type="AlphaFoldDB" id="A0A1Z5K7F8"/>
<reference evidence="6 7" key="1">
    <citation type="journal article" date="2015" name="Plant Cell">
        <title>Oil accumulation by the oleaginous diatom Fistulifera solaris as revealed by the genome and transcriptome.</title>
        <authorList>
            <person name="Tanaka T."/>
            <person name="Maeda Y."/>
            <person name="Veluchamy A."/>
            <person name="Tanaka M."/>
            <person name="Abida H."/>
            <person name="Marechal E."/>
            <person name="Bowler C."/>
            <person name="Muto M."/>
            <person name="Sunaga Y."/>
            <person name="Tanaka M."/>
            <person name="Yoshino T."/>
            <person name="Taniguchi T."/>
            <person name="Fukuda Y."/>
            <person name="Nemoto M."/>
            <person name="Matsumoto M."/>
            <person name="Wong P.S."/>
            <person name="Aburatani S."/>
            <person name="Fujibuchi W."/>
        </authorList>
    </citation>
    <scope>NUCLEOTIDE SEQUENCE [LARGE SCALE GENOMIC DNA]</scope>
    <source>
        <strain evidence="6 7">JPCC DA0580</strain>
    </source>
</reference>
<keyword evidence="1" id="KW-1003">Cell membrane</keyword>
<dbReference type="Proteomes" id="UP000198406">
    <property type="component" value="Unassembled WGS sequence"/>
</dbReference>
<evidence type="ECO:0000256" key="2">
    <source>
        <dbReference type="ARBA" id="ARBA00022692"/>
    </source>
</evidence>
<gene>
    <name evidence="6" type="ORF">FisN_19Lh264</name>
</gene>
<dbReference type="NCBIfam" id="NF002586">
    <property type="entry name" value="PRK02237.1"/>
    <property type="match status" value="1"/>
</dbReference>
<feature type="transmembrane region" description="Helical" evidence="5">
    <location>
        <begin position="89"/>
        <end position="107"/>
    </location>
</feature>
<comment type="caution">
    <text evidence="6">The sequence shown here is derived from an EMBL/GenBank/DDBJ whole genome shotgun (WGS) entry which is preliminary data.</text>
</comment>
<dbReference type="OrthoDB" id="65622at2759"/>
<sequence>MSSNHAGSISSTNEDNVSAKDDANWTTTVVLQTLVLFFVTGLAEIGGGWLVWKCIRDHRPWWWGVVGSFILILYGFLPTLQPVVDSFGRIYAVYGGFFIALSLLWGWGLDGDRPDVGDLVGSLVALIGVLLMLFWPFRETETR</sequence>
<protein>
    <submittedName>
        <fullName evidence="6">Pre-rRNA-processing protein TSR4</fullName>
    </submittedName>
</protein>
<dbReference type="PANTHER" id="PTHR36116:SF1">
    <property type="entry name" value="UPF0060 MEMBRANE PROTEIN YNFA"/>
    <property type="match status" value="1"/>
</dbReference>
<keyword evidence="7" id="KW-1185">Reference proteome</keyword>
<keyword evidence="3 5" id="KW-1133">Transmembrane helix</keyword>
<dbReference type="Pfam" id="PF02694">
    <property type="entry name" value="UPF0060"/>
    <property type="match status" value="1"/>
</dbReference>
<organism evidence="6 7">
    <name type="scientific">Fistulifera solaris</name>
    <name type="common">Oleaginous diatom</name>
    <dbReference type="NCBI Taxonomy" id="1519565"/>
    <lineage>
        <taxon>Eukaryota</taxon>
        <taxon>Sar</taxon>
        <taxon>Stramenopiles</taxon>
        <taxon>Ochrophyta</taxon>
        <taxon>Bacillariophyta</taxon>
        <taxon>Bacillariophyceae</taxon>
        <taxon>Bacillariophycidae</taxon>
        <taxon>Naviculales</taxon>
        <taxon>Naviculaceae</taxon>
        <taxon>Fistulifera</taxon>
    </lineage>
</organism>
<dbReference type="GO" id="GO:0005886">
    <property type="term" value="C:plasma membrane"/>
    <property type="evidence" value="ECO:0007669"/>
    <property type="project" value="TreeGrafter"/>
</dbReference>
<accession>A0A1Z5K7F8</accession>
<evidence type="ECO:0000256" key="1">
    <source>
        <dbReference type="ARBA" id="ARBA00022475"/>
    </source>
</evidence>
<evidence type="ECO:0000313" key="6">
    <source>
        <dbReference type="EMBL" id="GAX22200.1"/>
    </source>
</evidence>
<dbReference type="EMBL" id="BDSP01000179">
    <property type="protein sequence ID" value="GAX22200.1"/>
    <property type="molecule type" value="Genomic_DNA"/>
</dbReference>
<proteinExistence type="inferred from homology"/>
<dbReference type="PANTHER" id="PTHR36116">
    <property type="entry name" value="UPF0060 MEMBRANE PROTEIN YNFA"/>
    <property type="match status" value="1"/>
</dbReference>
<feature type="transmembrane region" description="Helical" evidence="5">
    <location>
        <begin position="61"/>
        <end position="77"/>
    </location>
</feature>
<evidence type="ECO:0000256" key="5">
    <source>
        <dbReference type="SAM" id="Phobius"/>
    </source>
</evidence>
<dbReference type="InParanoid" id="A0A1Z5K7F8"/>
<feature type="transmembrane region" description="Helical" evidence="5">
    <location>
        <begin position="29"/>
        <end position="52"/>
    </location>
</feature>
<evidence type="ECO:0000256" key="4">
    <source>
        <dbReference type="ARBA" id="ARBA00023136"/>
    </source>
</evidence>
<keyword evidence="2 5" id="KW-0812">Transmembrane</keyword>
<evidence type="ECO:0000256" key="3">
    <source>
        <dbReference type="ARBA" id="ARBA00022989"/>
    </source>
</evidence>
<evidence type="ECO:0000313" key="7">
    <source>
        <dbReference type="Proteomes" id="UP000198406"/>
    </source>
</evidence>
<keyword evidence="4 5" id="KW-0472">Membrane</keyword>